<dbReference type="InterPro" id="IPR002942">
    <property type="entry name" value="S4_RNA-bd"/>
</dbReference>
<feature type="domain" description="RNA-binding S4" evidence="8">
    <location>
        <begin position="44"/>
        <end position="108"/>
    </location>
</feature>
<evidence type="ECO:0000256" key="7">
    <source>
        <dbReference type="HAMAP-Rule" id="MF_00485"/>
    </source>
</evidence>
<reference evidence="9 10" key="1">
    <citation type="submission" date="2018-06" db="EMBL/GenBank/DDBJ databases">
        <title>Extensive metabolic versatility and redundancy in microbially diverse, dynamic hydrothermal sediments.</title>
        <authorList>
            <person name="Dombrowski N."/>
            <person name="Teske A."/>
            <person name="Baker B.J."/>
        </authorList>
    </citation>
    <scope>NUCLEOTIDE SEQUENCE [LARGE SCALE GENOMIC DNA]</scope>
    <source>
        <strain evidence="9">B30_G17</strain>
    </source>
</reference>
<dbReference type="InterPro" id="IPR041982">
    <property type="entry name" value="Ribosomal_eS4_KOW"/>
</dbReference>
<dbReference type="SMART" id="SM00363">
    <property type="entry name" value="S4"/>
    <property type="match status" value="1"/>
</dbReference>
<dbReference type="FunFam" id="3.10.290.10:FF:000002">
    <property type="entry name" value="40S ribosomal protein S4"/>
    <property type="match status" value="1"/>
</dbReference>
<dbReference type="InterPro" id="IPR013843">
    <property type="entry name" value="Ribosomal_eS4_N"/>
</dbReference>
<dbReference type="Pfam" id="PF00900">
    <property type="entry name" value="Ribosomal_S4e"/>
    <property type="match status" value="1"/>
</dbReference>
<dbReference type="Pfam" id="PF08071">
    <property type="entry name" value="RS4NT"/>
    <property type="match status" value="1"/>
</dbReference>
<dbReference type="Gene3D" id="2.40.50.740">
    <property type="match status" value="1"/>
</dbReference>
<keyword evidence="4 7" id="KW-0689">Ribosomal protein</keyword>
<dbReference type="GO" id="GO:0006412">
    <property type="term" value="P:translation"/>
    <property type="evidence" value="ECO:0007669"/>
    <property type="project" value="UniProtKB-UniRule"/>
</dbReference>
<evidence type="ECO:0000256" key="4">
    <source>
        <dbReference type="ARBA" id="ARBA00022980"/>
    </source>
</evidence>
<sequence length="256" mass="29078">MGRKGPKRHLKRFPAPAFWPIPRKAYTFTVRPSPGPHPLDRCIPLLIVVRDILKYAETAREAKKIIKEKRIKVDGIPRTDHKFPVGLMDVIEIPAANEYYRVLPHPQKGLTLHPISPEEAEFKLCRIENKTTVKGGHIQLNLHDGRNHLIRISDPKKRAEDIFKTMDVIKLSIPNQEILDHIRFDEGVIAIVIGGKNIGLVGRIVEVERRFGRHRSIVTLETPSKDLFKTSLIYTFPIGVNEPLISLPKEAGWSGS</sequence>
<dbReference type="InterPro" id="IPR036986">
    <property type="entry name" value="S4_RNA-bd_sf"/>
</dbReference>
<dbReference type="NCBIfam" id="NF003312">
    <property type="entry name" value="PRK04313.1"/>
    <property type="match status" value="1"/>
</dbReference>
<dbReference type="GO" id="GO:0022627">
    <property type="term" value="C:cytosolic small ribosomal subunit"/>
    <property type="evidence" value="ECO:0007669"/>
    <property type="project" value="TreeGrafter"/>
</dbReference>
<evidence type="ECO:0000256" key="2">
    <source>
        <dbReference type="ARBA" id="ARBA00022730"/>
    </source>
</evidence>
<evidence type="ECO:0000256" key="1">
    <source>
        <dbReference type="ARBA" id="ARBA00007500"/>
    </source>
</evidence>
<dbReference type="PANTHER" id="PTHR11581">
    <property type="entry name" value="30S/40S RIBOSOMAL PROTEIN S4"/>
    <property type="match status" value="1"/>
</dbReference>
<comment type="caution">
    <text evidence="9">The sequence shown here is derived from an EMBL/GenBank/DDBJ whole genome shotgun (WGS) entry which is preliminary data.</text>
</comment>
<keyword evidence="2" id="KW-0699">rRNA-binding</keyword>
<dbReference type="AlphaFoldDB" id="A0A497EVD2"/>
<dbReference type="PIRSF" id="PIRSF002116">
    <property type="entry name" value="Ribosomal_S4"/>
    <property type="match status" value="1"/>
</dbReference>
<proteinExistence type="inferred from homology"/>
<dbReference type="InterPro" id="IPR013845">
    <property type="entry name" value="Ribosomal_eS4_central_region"/>
</dbReference>
<name>A0A497EVD2_9CREN</name>
<evidence type="ECO:0000256" key="6">
    <source>
        <dbReference type="ARBA" id="ARBA00035272"/>
    </source>
</evidence>
<dbReference type="InterPro" id="IPR014722">
    <property type="entry name" value="Rib_uL2_dom2"/>
</dbReference>
<dbReference type="PROSITE" id="PS50889">
    <property type="entry name" value="S4"/>
    <property type="match status" value="1"/>
</dbReference>
<dbReference type="PANTHER" id="PTHR11581:SF0">
    <property type="entry name" value="SMALL RIBOSOMAL SUBUNIT PROTEIN ES4"/>
    <property type="match status" value="1"/>
</dbReference>
<gene>
    <name evidence="7" type="primary">rps4e</name>
    <name evidence="9" type="ORF">DRJ21_00345</name>
</gene>
<accession>A0A497EVD2</accession>
<evidence type="ECO:0000256" key="5">
    <source>
        <dbReference type="ARBA" id="ARBA00023274"/>
    </source>
</evidence>
<dbReference type="Proteomes" id="UP000281962">
    <property type="component" value="Unassembled WGS sequence"/>
</dbReference>
<dbReference type="InterPro" id="IPR000876">
    <property type="entry name" value="Ribosomal_eS4"/>
</dbReference>
<comment type="similarity">
    <text evidence="1 7">Belongs to the eukaryotic ribosomal protein eS4 family.</text>
</comment>
<keyword evidence="3 7" id="KW-0694">RNA-binding</keyword>
<dbReference type="SUPFAM" id="SSF55174">
    <property type="entry name" value="Alpha-L RNA-binding motif"/>
    <property type="match status" value="1"/>
</dbReference>
<dbReference type="GO" id="GO:0019843">
    <property type="term" value="F:rRNA binding"/>
    <property type="evidence" value="ECO:0007669"/>
    <property type="project" value="UniProtKB-KW"/>
</dbReference>
<protein>
    <recommendedName>
        <fullName evidence="6 7">Small ribosomal subunit protein eS4</fullName>
    </recommendedName>
</protein>
<evidence type="ECO:0000313" key="9">
    <source>
        <dbReference type="EMBL" id="RLE51344.1"/>
    </source>
</evidence>
<dbReference type="HAMAP" id="MF_00485">
    <property type="entry name" value="Ribosomal_eS4"/>
    <property type="match status" value="1"/>
</dbReference>
<evidence type="ECO:0000256" key="3">
    <source>
        <dbReference type="ARBA" id="ARBA00022884"/>
    </source>
</evidence>
<dbReference type="Pfam" id="PF01479">
    <property type="entry name" value="S4"/>
    <property type="match status" value="1"/>
</dbReference>
<dbReference type="Gene3D" id="2.30.30.30">
    <property type="match status" value="1"/>
</dbReference>
<organism evidence="9 10">
    <name type="scientific">Thermoproteota archaeon</name>
    <dbReference type="NCBI Taxonomy" id="2056631"/>
    <lineage>
        <taxon>Archaea</taxon>
        <taxon>Thermoproteota</taxon>
    </lineage>
</organism>
<dbReference type="EMBL" id="QMQY01000006">
    <property type="protein sequence ID" value="RLE51344.1"/>
    <property type="molecule type" value="Genomic_DNA"/>
</dbReference>
<evidence type="ECO:0000259" key="8">
    <source>
        <dbReference type="SMART" id="SM00363"/>
    </source>
</evidence>
<dbReference type="CDD" id="cd06087">
    <property type="entry name" value="KOW_RPS4"/>
    <property type="match status" value="1"/>
</dbReference>
<dbReference type="Gene3D" id="3.10.290.10">
    <property type="entry name" value="RNA-binding S4 domain"/>
    <property type="match status" value="1"/>
</dbReference>
<keyword evidence="5 7" id="KW-0687">Ribonucleoprotein</keyword>
<evidence type="ECO:0000313" key="10">
    <source>
        <dbReference type="Proteomes" id="UP000281962"/>
    </source>
</evidence>
<dbReference type="GO" id="GO:0003735">
    <property type="term" value="F:structural constituent of ribosome"/>
    <property type="evidence" value="ECO:0007669"/>
    <property type="project" value="InterPro"/>
</dbReference>
<dbReference type="InterPro" id="IPR038237">
    <property type="entry name" value="Ribosomal_eS4_central_sf"/>
</dbReference>